<sequence length="139" mass="16443">MKKKKNYKLFFVSILLLFTISILSFLIYSYTKSNNVEIKGENDTQEKEKPSVIKKTDFAKKNLSINFSLEQKIYIINFSKEKLFKMNEFKYYFILEFNKLGPKNNSINLSYLINNPKKPTEISVKYDGTNKRAREKVRG</sequence>
<gene>
    <name evidence="2" type="ORF">SFLOR_v1c09960</name>
</gene>
<dbReference type="RefSeq" id="WP_100916996.1">
    <property type="nucleotide sequence ID" value="NZ_CP025057.1"/>
</dbReference>
<proteinExistence type="predicted"/>
<dbReference type="EMBL" id="CP025057">
    <property type="protein sequence ID" value="AUB32044.1"/>
    <property type="molecule type" value="Genomic_DNA"/>
</dbReference>
<keyword evidence="1" id="KW-0472">Membrane</keyword>
<name>A0A2K8SF27_9MOLU</name>
<accession>A0A2K8SF27</accession>
<reference evidence="2 3" key="1">
    <citation type="submission" date="2017-12" db="EMBL/GenBank/DDBJ databases">
        <title>Complete genome sequence of Spiroplasma floricola 23-6 (ATCC 29989).</title>
        <authorList>
            <person name="Tsai Y.-M."/>
            <person name="Wu P.-S."/>
            <person name="Lo W.-S."/>
            <person name="Kuo C.-H."/>
        </authorList>
    </citation>
    <scope>NUCLEOTIDE SEQUENCE [LARGE SCALE GENOMIC DNA]</scope>
    <source>
        <strain evidence="2 3">23-6</strain>
    </source>
</reference>
<evidence type="ECO:0000313" key="2">
    <source>
        <dbReference type="EMBL" id="AUB32044.1"/>
    </source>
</evidence>
<evidence type="ECO:0000256" key="1">
    <source>
        <dbReference type="SAM" id="Phobius"/>
    </source>
</evidence>
<dbReference type="OrthoDB" id="390320at2"/>
<organism evidence="2 3">
    <name type="scientific">Spiroplasma floricola 23-6</name>
    <dbReference type="NCBI Taxonomy" id="1336749"/>
    <lineage>
        <taxon>Bacteria</taxon>
        <taxon>Bacillati</taxon>
        <taxon>Mycoplasmatota</taxon>
        <taxon>Mollicutes</taxon>
        <taxon>Entomoplasmatales</taxon>
        <taxon>Spiroplasmataceae</taxon>
        <taxon>Spiroplasma</taxon>
    </lineage>
</organism>
<keyword evidence="1" id="KW-1133">Transmembrane helix</keyword>
<keyword evidence="3" id="KW-1185">Reference proteome</keyword>
<dbReference type="AlphaFoldDB" id="A0A2K8SF27"/>
<dbReference type="Proteomes" id="UP000231823">
    <property type="component" value="Chromosome"/>
</dbReference>
<protein>
    <submittedName>
        <fullName evidence="2">Uncharacterized protein</fullName>
    </submittedName>
</protein>
<keyword evidence="1" id="KW-0812">Transmembrane</keyword>
<feature type="transmembrane region" description="Helical" evidence="1">
    <location>
        <begin position="9"/>
        <end position="30"/>
    </location>
</feature>
<evidence type="ECO:0000313" key="3">
    <source>
        <dbReference type="Proteomes" id="UP000231823"/>
    </source>
</evidence>
<dbReference type="KEGG" id="sfz:SFLOR_v1c09960"/>